<keyword evidence="2" id="KW-1185">Reference proteome</keyword>
<organism evidence="1 2">
    <name type="scientific">Pochonia chlamydosporia 170</name>
    <dbReference type="NCBI Taxonomy" id="1380566"/>
    <lineage>
        <taxon>Eukaryota</taxon>
        <taxon>Fungi</taxon>
        <taxon>Dikarya</taxon>
        <taxon>Ascomycota</taxon>
        <taxon>Pezizomycotina</taxon>
        <taxon>Sordariomycetes</taxon>
        <taxon>Hypocreomycetidae</taxon>
        <taxon>Hypocreales</taxon>
        <taxon>Clavicipitaceae</taxon>
        <taxon>Pochonia</taxon>
    </lineage>
</organism>
<dbReference type="KEGG" id="pchm:VFPPC_00330"/>
<gene>
    <name evidence="1" type="ORF">VFPPC_00330</name>
</gene>
<dbReference type="AlphaFoldDB" id="A0A179G4N1"/>
<dbReference type="RefSeq" id="XP_018148404.1">
    <property type="nucleotide sequence ID" value="XM_018280370.1"/>
</dbReference>
<accession>A0A179G4N1</accession>
<comment type="caution">
    <text evidence="1">The sequence shown here is derived from an EMBL/GenBank/DDBJ whole genome shotgun (WGS) entry which is preliminary data.</text>
</comment>
<dbReference type="GeneID" id="28844364"/>
<protein>
    <submittedName>
        <fullName evidence="1">Uncharacterized protein</fullName>
    </submittedName>
</protein>
<evidence type="ECO:0000313" key="1">
    <source>
        <dbReference type="EMBL" id="OAQ72321.1"/>
    </source>
</evidence>
<name>A0A179G4N1_METCM</name>
<proteinExistence type="predicted"/>
<evidence type="ECO:0000313" key="2">
    <source>
        <dbReference type="Proteomes" id="UP000078397"/>
    </source>
</evidence>
<dbReference type="Proteomes" id="UP000078397">
    <property type="component" value="Unassembled WGS sequence"/>
</dbReference>
<reference evidence="1 2" key="1">
    <citation type="journal article" date="2016" name="PLoS Pathog.">
        <title>Biosynthesis of antibiotic leucinostatins in bio-control fungus Purpureocillium lilacinum and their inhibition on phytophthora revealed by genome mining.</title>
        <authorList>
            <person name="Wang G."/>
            <person name="Liu Z."/>
            <person name="Lin R."/>
            <person name="Li E."/>
            <person name="Mao Z."/>
            <person name="Ling J."/>
            <person name="Yang Y."/>
            <person name="Yin W.B."/>
            <person name="Xie B."/>
        </authorList>
    </citation>
    <scope>NUCLEOTIDE SEQUENCE [LARGE SCALE GENOMIC DNA]</scope>
    <source>
        <strain evidence="1">170</strain>
    </source>
</reference>
<dbReference type="EMBL" id="LSBJ02000001">
    <property type="protein sequence ID" value="OAQ72321.1"/>
    <property type="molecule type" value="Genomic_DNA"/>
</dbReference>
<sequence>MSSKMDIGQPQLRLRLCSCRQNGILAGAKPKRGYSRSWRILDNQSDLAKNVLCPAHRGWRFVAGVGTPSE</sequence>